<feature type="transmembrane region" description="Helical" evidence="1">
    <location>
        <begin position="37"/>
        <end position="56"/>
    </location>
</feature>
<feature type="transmembrane region" description="Helical" evidence="1">
    <location>
        <begin position="68"/>
        <end position="89"/>
    </location>
</feature>
<protein>
    <submittedName>
        <fullName evidence="2">Cytochrome-c oxidase</fullName>
    </submittedName>
</protein>
<dbReference type="SUPFAM" id="SSF81442">
    <property type="entry name" value="Cytochrome c oxidase subunit I-like"/>
    <property type="match status" value="1"/>
</dbReference>
<keyword evidence="1" id="KW-0812">Transmembrane</keyword>
<dbReference type="EMBL" id="CP098755">
    <property type="protein sequence ID" value="USG66916.1"/>
    <property type="molecule type" value="Genomic_DNA"/>
</dbReference>
<dbReference type="RefSeq" id="WP_251874021.1">
    <property type="nucleotide sequence ID" value="NZ_CP098755.1"/>
</dbReference>
<accession>A0ABY4WJE8</accession>
<keyword evidence="1" id="KW-1133">Transmembrane helix</keyword>
<proteinExistence type="predicted"/>
<keyword evidence="1" id="KW-0472">Membrane</keyword>
<sequence length="120" mass="13383">MGIRLIKIAGVYFVIAILLGMYMSMSHEFQLRGVHTHLNLVGWVSLALAGIFYHLFPAAAATGLAKVHFWLHNIGLPVMMLGLWFVSYGNMAVEWIIPLGAIPLIIGIILFVVNLFRHVK</sequence>
<feature type="transmembrane region" description="Helical" evidence="1">
    <location>
        <begin position="95"/>
        <end position="116"/>
    </location>
</feature>
<organism evidence="2 3">
    <name type="scientific">Brevibacillus ruminantium</name>
    <dbReference type="NCBI Taxonomy" id="2950604"/>
    <lineage>
        <taxon>Bacteria</taxon>
        <taxon>Bacillati</taxon>
        <taxon>Bacillota</taxon>
        <taxon>Bacilli</taxon>
        <taxon>Bacillales</taxon>
        <taxon>Paenibacillaceae</taxon>
        <taxon>Brevibacillus</taxon>
    </lineage>
</organism>
<reference evidence="2" key="1">
    <citation type="submission" date="2022-06" db="EMBL/GenBank/DDBJ databases">
        <title>Genome sequencing of Brevibacillus sp. BB3-R1.</title>
        <authorList>
            <person name="Heo J."/>
            <person name="Lee D."/>
            <person name="Won M."/>
            <person name="Han B.-H."/>
            <person name="Hong S.-B."/>
            <person name="Kwon S.-W."/>
        </authorList>
    </citation>
    <scope>NUCLEOTIDE SEQUENCE</scope>
    <source>
        <strain evidence="2">BB3-R1</strain>
    </source>
</reference>
<name>A0ABY4WJE8_9BACL</name>
<dbReference type="Gene3D" id="1.20.210.10">
    <property type="entry name" value="Cytochrome c oxidase-like, subunit I domain"/>
    <property type="match status" value="1"/>
</dbReference>
<keyword evidence="3" id="KW-1185">Reference proteome</keyword>
<evidence type="ECO:0000256" key="1">
    <source>
        <dbReference type="SAM" id="Phobius"/>
    </source>
</evidence>
<gene>
    <name evidence="2" type="ORF">NDK47_06365</name>
</gene>
<dbReference type="InterPro" id="IPR036927">
    <property type="entry name" value="Cyt_c_oxase-like_su1_sf"/>
</dbReference>
<evidence type="ECO:0000313" key="3">
    <source>
        <dbReference type="Proteomes" id="UP001056500"/>
    </source>
</evidence>
<evidence type="ECO:0000313" key="2">
    <source>
        <dbReference type="EMBL" id="USG66916.1"/>
    </source>
</evidence>
<feature type="transmembrane region" description="Helical" evidence="1">
    <location>
        <begin position="5"/>
        <end position="25"/>
    </location>
</feature>
<dbReference type="Proteomes" id="UP001056500">
    <property type="component" value="Chromosome"/>
</dbReference>